<reference evidence="2" key="1">
    <citation type="submission" date="2021-01" db="EMBL/GenBank/DDBJ databases">
        <title>Adiantum capillus-veneris genome.</title>
        <authorList>
            <person name="Fang Y."/>
            <person name="Liao Q."/>
        </authorList>
    </citation>
    <scope>NUCLEOTIDE SEQUENCE</scope>
    <source>
        <strain evidence="2">H3</strain>
        <tissue evidence="2">Leaf</tissue>
    </source>
</reference>
<proteinExistence type="predicted"/>
<dbReference type="EMBL" id="JABFUD020000022">
    <property type="protein sequence ID" value="KAI5062430.1"/>
    <property type="molecule type" value="Genomic_DNA"/>
</dbReference>
<dbReference type="OrthoDB" id="10339979at2759"/>
<keyword evidence="1" id="KW-1133">Transmembrane helix</keyword>
<feature type="transmembrane region" description="Helical" evidence="1">
    <location>
        <begin position="131"/>
        <end position="154"/>
    </location>
</feature>
<evidence type="ECO:0000256" key="1">
    <source>
        <dbReference type="SAM" id="Phobius"/>
    </source>
</evidence>
<dbReference type="AlphaFoldDB" id="A0A9D4U796"/>
<protein>
    <submittedName>
        <fullName evidence="2">Uncharacterized protein</fullName>
    </submittedName>
</protein>
<sequence>MKDHVYGAMESMMQCPTEEEFDSKYKEPLWECSEHDNILTYISNGWAAKTCTWRQLWPKFGRLFPHGHVETTNLVERLWQYIKYILLDARINQSAFDLLHALIDDSITRTRMGGIAVEFFRKKHEIYNAPLFLYATVYLLPLPRFTFGVIVSLYCNMSKCVLFLYFLGFTF</sequence>
<keyword evidence="3" id="KW-1185">Reference proteome</keyword>
<keyword evidence="1" id="KW-0812">Transmembrane</keyword>
<evidence type="ECO:0000313" key="3">
    <source>
        <dbReference type="Proteomes" id="UP000886520"/>
    </source>
</evidence>
<accession>A0A9D4U796</accession>
<organism evidence="2 3">
    <name type="scientific">Adiantum capillus-veneris</name>
    <name type="common">Maidenhair fern</name>
    <dbReference type="NCBI Taxonomy" id="13818"/>
    <lineage>
        <taxon>Eukaryota</taxon>
        <taxon>Viridiplantae</taxon>
        <taxon>Streptophyta</taxon>
        <taxon>Embryophyta</taxon>
        <taxon>Tracheophyta</taxon>
        <taxon>Polypodiopsida</taxon>
        <taxon>Polypodiidae</taxon>
        <taxon>Polypodiales</taxon>
        <taxon>Pteridineae</taxon>
        <taxon>Pteridaceae</taxon>
        <taxon>Vittarioideae</taxon>
        <taxon>Adiantum</taxon>
    </lineage>
</organism>
<keyword evidence="1" id="KW-0472">Membrane</keyword>
<name>A0A9D4U796_ADICA</name>
<comment type="caution">
    <text evidence="2">The sequence shown here is derived from an EMBL/GenBank/DDBJ whole genome shotgun (WGS) entry which is preliminary data.</text>
</comment>
<dbReference type="Proteomes" id="UP000886520">
    <property type="component" value="Chromosome 22"/>
</dbReference>
<evidence type="ECO:0000313" key="2">
    <source>
        <dbReference type="EMBL" id="KAI5062430.1"/>
    </source>
</evidence>
<gene>
    <name evidence="2" type="ORF">GOP47_0022969</name>
</gene>